<sequence length="276" mass="30001">MKMEPISTGGAAVSSIAFSVLTALLEARTGQQLASYRSWRVDTALKPLIRERGLDTLDQLVAQLLDGNDAAIGDRIVDALVNQETSFFRDGPIFDQALEVLAACERRRPRVWSAGCSTGQEPLSLAMAIADRSAGGLPPVDIIATDVSDAAIQRAKSGKFTQFEVQRGLPIRQLMKWFDGGDASEWFAKPELVRMIQWRRHNLVAEAALSGGFDLILCRNVMLYLSPATRVAVYAGLAKALKPGGVLVLGAGETVIGQSDALEPSRRWRGFYERVA</sequence>
<dbReference type="PANTHER" id="PTHR24422">
    <property type="entry name" value="CHEMOTAXIS PROTEIN METHYLTRANSFERASE"/>
    <property type="match status" value="1"/>
</dbReference>
<dbReference type="InterPro" id="IPR050903">
    <property type="entry name" value="Bact_Chemotaxis_MeTrfase"/>
</dbReference>
<proteinExistence type="predicted"/>
<dbReference type="Proteomes" id="UP000529795">
    <property type="component" value="Unassembled WGS sequence"/>
</dbReference>
<dbReference type="RefSeq" id="WP_246346848.1">
    <property type="nucleotide sequence ID" value="NZ_JACIEV010000002.1"/>
</dbReference>
<reference evidence="2 3" key="1">
    <citation type="submission" date="2020-08" db="EMBL/GenBank/DDBJ databases">
        <title>Genomic Encyclopedia of Type Strains, Phase IV (KMG-IV): sequencing the most valuable type-strain genomes for metagenomic binning, comparative biology and taxonomic classification.</title>
        <authorList>
            <person name="Goeker M."/>
        </authorList>
    </citation>
    <scope>NUCLEOTIDE SEQUENCE [LARGE SCALE GENOMIC DNA]</scope>
    <source>
        <strain evidence="2 3">YC6723</strain>
    </source>
</reference>
<dbReference type="Pfam" id="PF01739">
    <property type="entry name" value="CheR"/>
    <property type="match status" value="1"/>
</dbReference>
<keyword evidence="2" id="KW-0489">Methyltransferase</keyword>
<dbReference type="InterPro" id="IPR000780">
    <property type="entry name" value="CheR_MeTrfase"/>
</dbReference>
<dbReference type="AlphaFoldDB" id="A0A840FFS5"/>
<dbReference type="SMART" id="SM00138">
    <property type="entry name" value="MeTrc"/>
    <property type="match status" value="1"/>
</dbReference>
<feature type="domain" description="CheR-type methyltransferase" evidence="1">
    <location>
        <begin position="6"/>
        <end position="276"/>
    </location>
</feature>
<name>A0A840FFS5_9SPHN</name>
<dbReference type="PROSITE" id="PS50123">
    <property type="entry name" value="CHER"/>
    <property type="match status" value="1"/>
</dbReference>
<protein>
    <submittedName>
        <fullName evidence="2">Chemotaxis protein methyltransferase CheR</fullName>
        <ecNumber evidence="2">2.1.1.80</ecNumber>
    </submittedName>
</protein>
<dbReference type="InterPro" id="IPR029063">
    <property type="entry name" value="SAM-dependent_MTases_sf"/>
</dbReference>
<dbReference type="GO" id="GO:0032259">
    <property type="term" value="P:methylation"/>
    <property type="evidence" value="ECO:0007669"/>
    <property type="project" value="UniProtKB-KW"/>
</dbReference>
<dbReference type="PANTHER" id="PTHR24422:SF21">
    <property type="entry name" value="CHEMOTAXIS PROTEIN METHYLTRANSFERASE 1"/>
    <property type="match status" value="1"/>
</dbReference>
<dbReference type="InterPro" id="IPR022642">
    <property type="entry name" value="CheR_C"/>
</dbReference>
<accession>A0A840FFS5</accession>
<dbReference type="GO" id="GO:0008983">
    <property type="term" value="F:protein-glutamate O-methyltransferase activity"/>
    <property type="evidence" value="ECO:0007669"/>
    <property type="project" value="UniProtKB-EC"/>
</dbReference>
<evidence type="ECO:0000259" key="1">
    <source>
        <dbReference type="PROSITE" id="PS50123"/>
    </source>
</evidence>
<dbReference type="Gene3D" id="3.40.50.150">
    <property type="entry name" value="Vaccinia Virus protein VP39"/>
    <property type="match status" value="1"/>
</dbReference>
<comment type="caution">
    <text evidence="2">The sequence shown here is derived from an EMBL/GenBank/DDBJ whole genome shotgun (WGS) entry which is preliminary data.</text>
</comment>
<dbReference type="SUPFAM" id="SSF47757">
    <property type="entry name" value="Chemotaxis receptor methyltransferase CheR, N-terminal domain"/>
    <property type="match status" value="1"/>
</dbReference>
<dbReference type="EMBL" id="JACIEV010000002">
    <property type="protein sequence ID" value="MBB4152848.1"/>
    <property type="molecule type" value="Genomic_DNA"/>
</dbReference>
<evidence type="ECO:0000313" key="2">
    <source>
        <dbReference type="EMBL" id="MBB4152848.1"/>
    </source>
</evidence>
<keyword evidence="2" id="KW-0808">Transferase</keyword>
<dbReference type="CDD" id="cd02440">
    <property type="entry name" value="AdoMet_MTases"/>
    <property type="match status" value="1"/>
</dbReference>
<keyword evidence="3" id="KW-1185">Reference proteome</keyword>
<dbReference type="EC" id="2.1.1.80" evidence="2"/>
<dbReference type="SUPFAM" id="SSF53335">
    <property type="entry name" value="S-adenosyl-L-methionine-dependent methyltransferases"/>
    <property type="match status" value="1"/>
</dbReference>
<evidence type="ECO:0000313" key="3">
    <source>
        <dbReference type="Proteomes" id="UP000529795"/>
    </source>
</evidence>
<organism evidence="2 3">
    <name type="scientific">Sphingomonas jinjuensis</name>
    <dbReference type="NCBI Taxonomy" id="535907"/>
    <lineage>
        <taxon>Bacteria</taxon>
        <taxon>Pseudomonadati</taxon>
        <taxon>Pseudomonadota</taxon>
        <taxon>Alphaproteobacteria</taxon>
        <taxon>Sphingomonadales</taxon>
        <taxon>Sphingomonadaceae</taxon>
        <taxon>Sphingomonas</taxon>
    </lineage>
</organism>
<dbReference type="PRINTS" id="PR00996">
    <property type="entry name" value="CHERMTFRASE"/>
</dbReference>
<gene>
    <name evidence="2" type="ORF">GGQ80_000736</name>
</gene>